<dbReference type="GO" id="GO:0008270">
    <property type="term" value="F:zinc ion binding"/>
    <property type="evidence" value="ECO:0007669"/>
    <property type="project" value="UniProtKB-UniRule"/>
</dbReference>
<gene>
    <name evidence="7" type="primary">folE</name>
    <name evidence="9" type="ORF">FHW12_001850</name>
</gene>
<dbReference type="GO" id="GO:0003934">
    <property type="term" value="F:GTP cyclohydrolase I activity"/>
    <property type="evidence" value="ECO:0007669"/>
    <property type="project" value="UniProtKB-UniRule"/>
</dbReference>
<dbReference type="InterPro" id="IPR020602">
    <property type="entry name" value="GTP_CycHdrlase_I_dom"/>
</dbReference>
<dbReference type="Gene3D" id="1.10.286.10">
    <property type="match status" value="1"/>
</dbReference>
<evidence type="ECO:0000256" key="4">
    <source>
        <dbReference type="ARBA" id="ARBA00011857"/>
    </source>
</evidence>
<feature type="binding site" evidence="7">
    <location>
        <position position="163"/>
    </location>
    <ligand>
        <name>Zn(2+)</name>
        <dbReference type="ChEBI" id="CHEBI:29105"/>
    </ligand>
</feature>
<keyword evidence="10" id="KW-1185">Reference proteome</keyword>
<evidence type="ECO:0000313" key="10">
    <source>
        <dbReference type="Proteomes" id="UP000550401"/>
    </source>
</evidence>
<proteinExistence type="inferred from homology"/>
<dbReference type="NCBIfam" id="NF006825">
    <property type="entry name" value="PRK09347.1-2"/>
    <property type="match status" value="1"/>
</dbReference>
<dbReference type="GO" id="GO:0005737">
    <property type="term" value="C:cytoplasm"/>
    <property type="evidence" value="ECO:0007669"/>
    <property type="project" value="TreeGrafter"/>
</dbReference>
<comment type="pathway">
    <text evidence="2 7">Cofactor biosynthesis; 7,8-dihydroneopterin triphosphate biosynthesis; 7,8-dihydroneopterin triphosphate from GTP: step 1/1.</text>
</comment>
<dbReference type="NCBIfam" id="TIGR00063">
    <property type="entry name" value="folE"/>
    <property type="match status" value="1"/>
</dbReference>
<keyword evidence="5 7" id="KW-0554">One-carbon metabolism</keyword>
<dbReference type="RefSeq" id="WP_182530687.1">
    <property type="nucleotide sequence ID" value="NZ_JACGXL010000002.1"/>
</dbReference>
<dbReference type="InterPro" id="IPR043133">
    <property type="entry name" value="GTP-CH-I_C/QueF"/>
</dbReference>
<comment type="catalytic activity">
    <reaction evidence="1 7">
        <text>GTP + H2O = 7,8-dihydroneopterin 3'-triphosphate + formate + H(+)</text>
        <dbReference type="Rhea" id="RHEA:17473"/>
        <dbReference type="ChEBI" id="CHEBI:15377"/>
        <dbReference type="ChEBI" id="CHEBI:15378"/>
        <dbReference type="ChEBI" id="CHEBI:15740"/>
        <dbReference type="ChEBI" id="CHEBI:37565"/>
        <dbReference type="ChEBI" id="CHEBI:58462"/>
        <dbReference type="EC" id="3.5.4.16"/>
    </reaction>
</comment>
<dbReference type="PROSITE" id="PS00859">
    <property type="entry name" value="GTP_CYCLOHYDROL_1_1"/>
    <property type="match status" value="1"/>
</dbReference>
<dbReference type="GO" id="GO:0046654">
    <property type="term" value="P:tetrahydrofolate biosynthetic process"/>
    <property type="evidence" value="ECO:0007669"/>
    <property type="project" value="UniProtKB-UniRule"/>
</dbReference>
<dbReference type="Pfam" id="PF01227">
    <property type="entry name" value="GTP_cyclohydroI"/>
    <property type="match status" value="1"/>
</dbReference>
<dbReference type="GO" id="GO:0006730">
    <property type="term" value="P:one-carbon metabolic process"/>
    <property type="evidence" value="ECO:0007669"/>
    <property type="project" value="UniProtKB-UniRule"/>
</dbReference>
<dbReference type="HAMAP" id="MF_00223">
    <property type="entry name" value="FolE"/>
    <property type="match status" value="1"/>
</dbReference>
<dbReference type="PANTHER" id="PTHR11109">
    <property type="entry name" value="GTP CYCLOHYDROLASE I"/>
    <property type="match status" value="1"/>
</dbReference>
<dbReference type="InterPro" id="IPR018234">
    <property type="entry name" value="GTP_CycHdrlase_I_CS"/>
</dbReference>
<comment type="similarity">
    <text evidence="3 7">Belongs to the GTP cyclohydrolase I family.</text>
</comment>
<dbReference type="PANTHER" id="PTHR11109:SF7">
    <property type="entry name" value="GTP CYCLOHYDROLASE 1"/>
    <property type="match status" value="1"/>
</dbReference>
<evidence type="ECO:0000256" key="6">
    <source>
        <dbReference type="ARBA" id="ARBA00022801"/>
    </source>
</evidence>
<protein>
    <recommendedName>
        <fullName evidence="7">GTP cyclohydrolase 1</fullName>
        <ecNumber evidence="7">3.5.4.16</ecNumber>
    </recommendedName>
    <alternativeName>
        <fullName evidence="7">GTP cyclohydrolase I</fullName>
        <shortName evidence="7">GTP-CH-I</shortName>
    </alternativeName>
</protein>
<dbReference type="Proteomes" id="UP000550401">
    <property type="component" value="Unassembled WGS sequence"/>
</dbReference>
<feature type="domain" description="GTP cyclohydrolase I" evidence="8">
    <location>
        <begin position="22"/>
        <end position="199"/>
    </location>
</feature>
<dbReference type="EC" id="3.5.4.16" evidence="7"/>
<dbReference type="EMBL" id="JACGXL010000002">
    <property type="protein sequence ID" value="MBA8887636.1"/>
    <property type="molecule type" value="Genomic_DNA"/>
</dbReference>
<evidence type="ECO:0000256" key="7">
    <source>
        <dbReference type="HAMAP-Rule" id="MF_00223"/>
    </source>
</evidence>
<keyword evidence="6 7" id="KW-0378">Hydrolase</keyword>
<sequence>MKKTVRTKKTPPPPAVTQAQAEDAVRVLLRWAGEDPRREGLIDTPKRVAEAYRDWFSGYAIDPAEYLGRTFEEVAGYDEMIVLRDIHFESFCEHHMAPIIGRAHVGYLPTDKVVGISKLARVVDAYARRFQVQEKLTAQIAHCIGMVLKPRGVGVVIDATHQCMTTRGVHKTGVSMITSQMLGTFREDARTRAEFLRFIDIDGHG</sequence>
<evidence type="ECO:0000313" key="9">
    <source>
        <dbReference type="EMBL" id="MBA8887636.1"/>
    </source>
</evidence>
<dbReference type="FunFam" id="3.30.1130.10:FF:000001">
    <property type="entry name" value="GTP cyclohydrolase 1"/>
    <property type="match status" value="1"/>
</dbReference>
<evidence type="ECO:0000256" key="3">
    <source>
        <dbReference type="ARBA" id="ARBA00008085"/>
    </source>
</evidence>
<reference evidence="9 10" key="1">
    <citation type="submission" date="2020-07" db="EMBL/GenBank/DDBJ databases">
        <title>Genomic Encyclopedia of Type Strains, Phase IV (KMG-V): Genome sequencing to study the core and pangenomes of soil and plant-associated prokaryotes.</title>
        <authorList>
            <person name="Whitman W."/>
        </authorList>
    </citation>
    <scope>NUCLEOTIDE SEQUENCE [LARGE SCALE GENOMIC DNA]</scope>
    <source>
        <strain evidence="9 10">RH2WT43</strain>
    </source>
</reference>
<dbReference type="FunFam" id="1.10.286.10:FF:000001">
    <property type="entry name" value="GTP cyclohydrolase 1"/>
    <property type="match status" value="1"/>
</dbReference>
<dbReference type="InterPro" id="IPR001474">
    <property type="entry name" value="GTP_CycHdrlase_I"/>
</dbReference>
<dbReference type="Gene3D" id="3.30.1130.10">
    <property type="match status" value="1"/>
</dbReference>
<keyword evidence="7" id="KW-0342">GTP-binding</keyword>
<comment type="subunit">
    <text evidence="4">Toroid-shaped homodecamer, composed of two pentamers of five dimers.</text>
</comment>
<evidence type="ECO:0000256" key="2">
    <source>
        <dbReference type="ARBA" id="ARBA00005080"/>
    </source>
</evidence>
<dbReference type="GO" id="GO:0006729">
    <property type="term" value="P:tetrahydrobiopterin biosynthetic process"/>
    <property type="evidence" value="ECO:0007669"/>
    <property type="project" value="TreeGrafter"/>
</dbReference>
<evidence type="ECO:0000259" key="8">
    <source>
        <dbReference type="Pfam" id="PF01227"/>
    </source>
</evidence>
<feature type="binding site" evidence="7">
    <location>
        <position position="95"/>
    </location>
    <ligand>
        <name>Zn(2+)</name>
        <dbReference type="ChEBI" id="CHEBI:29105"/>
    </ligand>
</feature>
<keyword evidence="7" id="KW-0547">Nucleotide-binding</keyword>
<name>A0A839EZ65_9GAMM</name>
<comment type="caution">
    <text evidence="9">The sequence shown here is derived from an EMBL/GenBank/DDBJ whole genome shotgun (WGS) entry which is preliminary data.</text>
</comment>
<dbReference type="SUPFAM" id="SSF55620">
    <property type="entry name" value="Tetrahydrobiopterin biosynthesis enzymes-like"/>
    <property type="match status" value="1"/>
</dbReference>
<feature type="binding site" evidence="7">
    <location>
        <position position="92"/>
    </location>
    <ligand>
        <name>Zn(2+)</name>
        <dbReference type="ChEBI" id="CHEBI:29105"/>
    </ligand>
</feature>
<accession>A0A839EZ65</accession>
<dbReference type="AlphaFoldDB" id="A0A839EZ65"/>
<organism evidence="9 10">
    <name type="scientific">Dokdonella fugitiva</name>
    <dbReference type="NCBI Taxonomy" id="328517"/>
    <lineage>
        <taxon>Bacteria</taxon>
        <taxon>Pseudomonadati</taxon>
        <taxon>Pseudomonadota</taxon>
        <taxon>Gammaproteobacteria</taxon>
        <taxon>Lysobacterales</taxon>
        <taxon>Rhodanobacteraceae</taxon>
        <taxon>Dokdonella</taxon>
    </lineage>
</organism>
<keyword evidence="7" id="KW-0479">Metal-binding</keyword>
<evidence type="ECO:0000256" key="1">
    <source>
        <dbReference type="ARBA" id="ARBA00001052"/>
    </source>
</evidence>
<dbReference type="PROSITE" id="PS00860">
    <property type="entry name" value="GTP_CYCLOHYDROL_1_2"/>
    <property type="match status" value="1"/>
</dbReference>
<dbReference type="InterPro" id="IPR043134">
    <property type="entry name" value="GTP-CH-I_N"/>
</dbReference>
<dbReference type="NCBIfam" id="NF006826">
    <property type="entry name" value="PRK09347.1-3"/>
    <property type="match status" value="1"/>
</dbReference>
<evidence type="ECO:0000256" key="5">
    <source>
        <dbReference type="ARBA" id="ARBA00022563"/>
    </source>
</evidence>
<dbReference type="UniPathway" id="UPA00848">
    <property type="reaction ID" value="UER00151"/>
</dbReference>
<keyword evidence="7" id="KW-0862">Zinc</keyword>
<comment type="subunit">
    <text evidence="7">Homopolymer.</text>
</comment>
<dbReference type="GO" id="GO:0005525">
    <property type="term" value="F:GTP binding"/>
    <property type="evidence" value="ECO:0007669"/>
    <property type="project" value="UniProtKB-KW"/>
</dbReference>